<feature type="compositionally biased region" description="Acidic residues" evidence="5">
    <location>
        <begin position="185"/>
        <end position="200"/>
    </location>
</feature>
<sequence>MLRHLTKKIKNLKLNDPKSPELPELYDQLLFQYQTYTLEDQELSTVLIEQLMEEKLDFFIHKPAEQLLRNEYVGNGITPFSLQKIDHLLCGNLPLMLQKSSDLQVETTNDRKRFNKDQEEESERNKKIKKNEKEKQKEKENEKERGRGRGREKERERERENVKEKGRKKKKKKAKEKERKKKIEEEQDQEQEEEEEEEVEIGGFTSAKKQYQIDMIEKKKKDEEVFKPYEMKGRISGLRKSAVVKSLFEDKEEKKGSNNSAGKKKKGSKEEIDLEHELFKGIDPELIQHIKNEILDRVPKVNWNDIAGLKFAKKCLTEIVVWPMLRPDIFTGLRAPPKGLLLFGPPGNGKTLLCKALAKESGCTFFSISASSLMSKWIGEGEKLVRTLFAVARYYQPSIVFLDEVDSLLTQRGETDFEASRRVKTEFLLQFDGVGSSTEDRILVVGATNTPEELDMAARRRFVKRIYVPLPTNSARNFLFKHLLKKQENKKTQISEKEISKLCDLTVGYSGADVHSLCQEAALSAIRELSDILSIDVNTVRNINYSDFKKALEKVKPSVSKNDLEKCREFNKRYGTYPETEEQEIDQVGNSEK</sequence>
<feature type="compositionally biased region" description="Basic and acidic residues" evidence="5">
    <location>
        <begin position="108"/>
        <end position="117"/>
    </location>
</feature>
<dbReference type="Pfam" id="PF00004">
    <property type="entry name" value="AAA"/>
    <property type="match status" value="1"/>
</dbReference>
<proteinExistence type="inferred from homology"/>
<dbReference type="PANTHER" id="PTHR23074">
    <property type="entry name" value="AAA DOMAIN-CONTAINING"/>
    <property type="match status" value="1"/>
</dbReference>
<dbReference type="Gene3D" id="3.40.50.300">
    <property type="entry name" value="P-loop containing nucleotide triphosphate hydrolases"/>
    <property type="match status" value="1"/>
</dbReference>
<comment type="caution">
    <text evidence="7">The sequence shown here is derived from an EMBL/GenBank/DDBJ whole genome shotgun (WGS) entry which is preliminary data.</text>
</comment>
<dbReference type="InterPro" id="IPR015415">
    <property type="entry name" value="Spast_Vps4_C"/>
</dbReference>
<keyword evidence="3 4" id="KW-0067">ATP-binding</keyword>
<name>A0ABQ8YRL5_9EUKA</name>
<evidence type="ECO:0000256" key="2">
    <source>
        <dbReference type="ARBA" id="ARBA00022741"/>
    </source>
</evidence>
<keyword evidence="8" id="KW-1185">Reference proteome</keyword>
<feature type="region of interest" description="Disordered" evidence="5">
    <location>
        <begin position="249"/>
        <end position="269"/>
    </location>
</feature>
<dbReference type="InterPro" id="IPR050304">
    <property type="entry name" value="MT-severing_AAA_ATPase"/>
</dbReference>
<feature type="compositionally biased region" description="Basic and acidic residues" evidence="5">
    <location>
        <begin position="175"/>
        <end position="184"/>
    </location>
</feature>
<evidence type="ECO:0000256" key="3">
    <source>
        <dbReference type="ARBA" id="ARBA00022840"/>
    </source>
</evidence>
<keyword evidence="2 4" id="KW-0547">Nucleotide-binding</keyword>
<organism evidence="7 8">
    <name type="scientific">Anaeramoeba flamelloides</name>
    <dbReference type="NCBI Taxonomy" id="1746091"/>
    <lineage>
        <taxon>Eukaryota</taxon>
        <taxon>Metamonada</taxon>
        <taxon>Anaeramoebidae</taxon>
        <taxon>Anaeramoeba</taxon>
    </lineage>
</organism>
<dbReference type="Proteomes" id="UP001150062">
    <property type="component" value="Unassembled WGS sequence"/>
</dbReference>
<dbReference type="InterPro" id="IPR003959">
    <property type="entry name" value="ATPase_AAA_core"/>
</dbReference>
<dbReference type="PROSITE" id="PS00674">
    <property type="entry name" value="AAA"/>
    <property type="match status" value="1"/>
</dbReference>
<dbReference type="InterPro" id="IPR003960">
    <property type="entry name" value="ATPase_AAA_CS"/>
</dbReference>
<feature type="compositionally biased region" description="Basic and acidic residues" evidence="5">
    <location>
        <begin position="131"/>
        <end position="164"/>
    </location>
</feature>
<dbReference type="InterPro" id="IPR027417">
    <property type="entry name" value="P-loop_NTPase"/>
</dbReference>
<feature type="compositionally biased region" description="Basic residues" evidence="5">
    <location>
        <begin position="165"/>
        <end position="174"/>
    </location>
</feature>
<dbReference type="Pfam" id="PF17862">
    <property type="entry name" value="AAA_lid_3"/>
    <property type="match status" value="1"/>
</dbReference>
<dbReference type="InterPro" id="IPR003593">
    <property type="entry name" value="AAA+_ATPase"/>
</dbReference>
<evidence type="ECO:0000313" key="7">
    <source>
        <dbReference type="EMBL" id="KAJ6247237.1"/>
    </source>
</evidence>
<dbReference type="PANTHER" id="PTHR23074:SF17">
    <property type="entry name" value="FIDGETIN-LIKE PROTEIN 1"/>
    <property type="match status" value="1"/>
</dbReference>
<evidence type="ECO:0000313" key="8">
    <source>
        <dbReference type="Proteomes" id="UP001150062"/>
    </source>
</evidence>
<gene>
    <name evidence="7" type="ORF">M0813_18764</name>
</gene>
<dbReference type="InterPro" id="IPR041569">
    <property type="entry name" value="AAA_lid_3"/>
</dbReference>
<dbReference type="SUPFAM" id="SSF52540">
    <property type="entry name" value="P-loop containing nucleoside triphosphate hydrolases"/>
    <property type="match status" value="1"/>
</dbReference>
<dbReference type="Gene3D" id="1.10.8.60">
    <property type="match status" value="1"/>
</dbReference>
<evidence type="ECO:0000256" key="1">
    <source>
        <dbReference type="ARBA" id="ARBA00006914"/>
    </source>
</evidence>
<comment type="similarity">
    <text evidence="1 4">Belongs to the AAA ATPase family.</text>
</comment>
<accession>A0ABQ8YRL5</accession>
<feature type="domain" description="AAA+ ATPase" evidence="6">
    <location>
        <begin position="336"/>
        <end position="472"/>
    </location>
</feature>
<reference evidence="7" key="1">
    <citation type="submission" date="2022-08" db="EMBL/GenBank/DDBJ databases">
        <title>Novel sulfate-reducing endosymbionts in the free-living metamonad Anaeramoeba.</title>
        <authorList>
            <person name="Jerlstrom-Hultqvist J."/>
            <person name="Cepicka I."/>
            <person name="Gallot-Lavallee L."/>
            <person name="Salas-Leiva D."/>
            <person name="Curtis B.A."/>
            <person name="Zahonova K."/>
            <person name="Pipaliya S."/>
            <person name="Dacks J."/>
            <person name="Roger A.J."/>
        </authorList>
    </citation>
    <scope>NUCLEOTIDE SEQUENCE</scope>
    <source>
        <strain evidence="7">Schooner1</strain>
    </source>
</reference>
<evidence type="ECO:0000256" key="5">
    <source>
        <dbReference type="SAM" id="MobiDB-lite"/>
    </source>
</evidence>
<protein>
    <submittedName>
        <fullName evidence="7">Fidgetin-like protein</fullName>
    </submittedName>
</protein>
<dbReference type="SMART" id="SM00382">
    <property type="entry name" value="AAA"/>
    <property type="match status" value="1"/>
</dbReference>
<dbReference type="Pfam" id="PF09336">
    <property type="entry name" value="Vps4_C"/>
    <property type="match status" value="1"/>
</dbReference>
<evidence type="ECO:0000259" key="6">
    <source>
        <dbReference type="SMART" id="SM00382"/>
    </source>
</evidence>
<evidence type="ECO:0000256" key="4">
    <source>
        <dbReference type="RuleBase" id="RU003651"/>
    </source>
</evidence>
<dbReference type="EMBL" id="JAOAOG010000127">
    <property type="protein sequence ID" value="KAJ6247237.1"/>
    <property type="molecule type" value="Genomic_DNA"/>
</dbReference>
<feature type="region of interest" description="Disordered" evidence="5">
    <location>
        <begin position="104"/>
        <end position="203"/>
    </location>
</feature>